<evidence type="ECO:0000256" key="3">
    <source>
        <dbReference type="ARBA" id="ARBA00022692"/>
    </source>
</evidence>
<evidence type="ECO:0000256" key="13">
    <source>
        <dbReference type="RuleBase" id="RU003540"/>
    </source>
</evidence>
<dbReference type="GO" id="GO:0005886">
    <property type="term" value="C:plasma membrane"/>
    <property type="evidence" value="ECO:0007669"/>
    <property type="project" value="TreeGrafter"/>
</dbReference>
<dbReference type="PRINTS" id="PR00196">
    <property type="entry name" value="ANNEXIN"/>
</dbReference>
<feature type="binding site" evidence="11">
    <location>
        <position position="262"/>
    </location>
    <ligand>
        <name>Ca(2+)</name>
        <dbReference type="ChEBI" id="CHEBI:29108"/>
    </ligand>
</feature>
<dbReference type="GO" id="GO:0005509">
    <property type="term" value="F:calcium ion binding"/>
    <property type="evidence" value="ECO:0007669"/>
    <property type="project" value="InterPro"/>
</dbReference>
<dbReference type="EMBL" id="BFAA01003057">
    <property type="protein sequence ID" value="GCB67858.1"/>
    <property type="molecule type" value="Genomic_DNA"/>
</dbReference>
<dbReference type="FunFam" id="1.10.220.10:FF:000003">
    <property type="entry name" value="Annexin"/>
    <property type="match status" value="1"/>
</dbReference>
<comment type="caution">
    <text evidence="17">The sequence shown here is derived from an EMBL/GenBank/DDBJ whole genome shotgun (WGS) entry which is preliminary data.</text>
</comment>
<dbReference type="Proteomes" id="UP000288216">
    <property type="component" value="Unassembled WGS sequence"/>
</dbReference>
<comment type="caution">
    <text evidence="12">Lacks conserved residue(s) required for the propagation of feature annotation.</text>
</comment>
<dbReference type="GO" id="GO:0005544">
    <property type="term" value="F:calcium-dependent phospholipid binding"/>
    <property type="evidence" value="ECO:0007669"/>
    <property type="project" value="UniProtKB-KW"/>
</dbReference>
<dbReference type="AlphaFoldDB" id="A0A401P409"/>
<dbReference type="GO" id="GO:0001786">
    <property type="term" value="F:phosphatidylserine binding"/>
    <property type="evidence" value="ECO:0007669"/>
    <property type="project" value="TreeGrafter"/>
</dbReference>
<evidence type="ECO:0000313" key="18">
    <source>
        <dbReference type="Proteomes" id="UP000288216"/>
    </source>
</evidence>
<dbReference type="PROSITE" id="PS00022">
    <property type="entry name" value="EGF_1"/>
    <property type="match status" value="1"/>
</dbReference>
<comment type="subcellular location">
    <subcellularLocation>
        <location evidence="1">Membrane</location>
    </subcellularLocation>
</comment>
<dbReference type="STRING" id="75743.A0A401P409"/>
<dbReference type="InterPro" id="IPR000276">
    <property type="entry name" value="GPCR_Rhodpsn"/>
</dbReference>
<evidence type="ECO:0000313" key="17">
    <source>
        <dbReference type="EMBL" id="GCB67858.1"/>
    </source>
</evidence>
<dbReference type="Gene3D" id="1.10.220.10">
    <property type="entry name" value="Annexin"/>
    <property type="match status" value="4"/>
</dbReference>
<feature type="transmembrane region" description="Helical" evidence="14">
    <location>
        <begin position="560"/>
        <end position="576"/>
    </location>
</feature>
<organism evidence="17 18">
    <name type="scientific">Scyliorhinus torazame</name>
    <name type="common">Cloudy catshark</name>
    <name type="synonym">Catulus torazame</name>
    <dbReference type="NCBI Taxonomy" id="75743"/>
    <lineage>
        <taxon>Eukaryota</taxon>
        <taxon>Metazoa</taxon>
        <taxon>Chordata</taxon>
        <taxon>Craniata</taxon>
        <taxon>Vertebrata</taxon>
        <taxon>Chondrichthyes</taxon>
        <taxon>Elasmobranchii</taxon>
        <taxon>Galeomorphii</taxon>
        <taxon>Galeoidea</taxon>
        <taxon>Carcharhiniformes</taxon>
        <taxon>Scyliorhinidae</taxon>
        <taxon>Scyliorhinus</taxon>
    </lineage>
</organism>
<evidence type="ECO:0000256" key="6">
    <source>
        <dbReference type="ARBA" id="ARBA00022837"/>
    </source>
</evidence>
<dbReference type="GO" id="GO:0004930">
    <property type="term" value="F:G protein-coupled receptor activity"/>
    <property type="evidence" value="ECO:0007669"/>
    <property type="project" value="InterPro"/>
</dbReference>
<feature type="disulfide bond" evidence="12">
    <location>
        <begin position="569"/>
        <end position="578"/>
    </location>
</feature>
<evidence type="ECO:0000256" key="10">
    <source>
        <dbReference type="ARBA" id="ARBA00023302"/>
    </source>
</evidence>
<comment type="domain">
    <text evidence="13">A pair of annexin repeats may form one binding site for calcium and phospholipid.</text>
</comment>
<keyword evidence="5 13" id="KW-0677">Repeat</keyword>
<keyword evidence="8 14" id="KW-0472">Membrane</keyword>
<dbReference type="Gene3D" id="1.20.1070.10">
    <property type="entry name" value="Rhodopsin 7-helix transmembrane proteins"/>
    <property type="match status" value="1"/>
</dbReference>
<evidence type="ECO:0000256" key="9">
    <source>
        <dbReference type="ARBA" id="ARBA00023216"/>
    </source>
</evidence>
<evidence type="ECO:0000256" key="12">
    <source>
        <dbReference type="PROSITE-ProRule" id="PRU00076"/>
    </source>
</evidence>
<dbReference type="PROSITE" id="PS50026">
    <property type="entry name" value="EGF_3"/>
    <property type="match status" value="1"/>
</dbReference>
<evidence type="ECO:0000256" key="8">
    <source>
        <dbReference type="ARBA" id="ARBA00023136"/>
    </source>
</evidence>
<keyword evidence="7 14" id="KW-1133">Transmembrane helix</keyword>
<evidence type="ECO:0000259" key="15">
    <source>
        <dbReference type="PROSITE" id="PS50026"/>
    </source>
</evidence>
<keyword evidence="12" id="KW-0245">EGF-like domain</keyword>
<feature type="transmembrane region" description="Helical" evidence="14">
    <location>
        <begin position="485"/>
        <end position="503"/>
    </location>
</feature>
<dbReference type="PROSITE" id="PS51897">
    <property type="entry name" value="ANNEXIN_2"/>
    <property type="match status" value="4"/>
</dbReference>
<gene>
    <name evidence="17" type="ORF">scyTo_0008134</name>
</gene>
<feature type="domain" description="G-protein coupled receptors family 1 profile" evidence="16">
    <location>
        <begin position="303"/>
        <end position="509"/>
    </location>
</feature>
<feature type="transmembrane region" description="Helical" evidence="14">
    <location>
        <begin position="448"/>
        <end position="473"/>
    </location>
</feature>
<evidence type="ECO:0000256" key="1">
    <source>
        <dbReference type="ARBA" id="ARBA00004370"/>
    </source>
</evidence>
<dbReference type="PANTHER" id="PTHR10502">
    <property type="entry name" value="ANNEXIN"/>
    <property type="match status" value="1"/>
</dbReference>
<keyword evidence="3 14" id="KW-0812">Transmembrane</keyword>
<dbReference type="GO" id="GO:0005737">
    <property type="term" value="C:cytoplasm"/>
    <property type="evidence" value="ECO:0007669"/>
    <property type="project" value="TreeGrafter"/>
</dbReference>
<dbReference type="InterPro" id="IPR017452">
    <property type="entry name" value="GPCR_Rhodpsn_7TM"/>
</dbReference>
<evidence type="ECO:0000256" key="4">
    <source>
        <dbReference type="ARBA" id="ARBA00022723"/>
    </source>
</evidence>
<proteinExistence type="inferred from homology"/>
<dbReference type="InterPro" id="IPR000742">
    <property type="entry name" value="EGF"/>
</dbReference>
<dbReference type="PRINTS" id="PR01808">
    <property type="entry name" value="ANNEXINVIII"/>
</dbReference>
<dbReference type="OrthoDB" id="37886at2759"/>
<name>A0A401P409_SCYTO</name>
<feature type="transmembrane region" description="Helical" evidence="14">
    <location>
        <begin position="340"/>
        <end position="360"/>
    </location>
</feature>
<dbReference type="InterPro" id="IPR009115">
    <property type="entry name" value="ANX8"/>
</dbReference>
<dbReference type="SUPFAM" id="SSF81321">
    <property type="entry name" value="Family A G protein-coupled receptor-like"/>
    <property type="match status" value="1"/>
</dbReference>
<evidence type="ECO:0000259" key="16">
    <source>
        <dbReference type="PROSITE" id="PS50262"/>
    </source>
</evidence>
<dbReference type="FunFam" id="1.10.220.10:FF:000001">
    <property type="entry name" value="Annexin"/>
    <property type="match status" value="1"/>
</dbReference>
<accession>A0A401P409</accession>
<dbReference type="GO" id="GO:0012506">
    <property type="term" value="C:vesicle membrane"/>
    <property type="evidence" value="ECO:0007669"/>
    <property type="project" value="TreeGrafter"/>
</dbReference>
<feature type="binding site" evidence="11">
    <location>
        <position position="266"/>
    </location>
    <ligand>
        <name>Ca(2+)</name>
        <dbReference type="ChEBI" id="CHEBI:29108"/>
    </ligand>
</feature>
<dbReference type="InterPro" id="IPR001464">
    <property type="entry name" value="Annexin"/>
</dbReference>
<feature type="transmembrane region" description="Helical" evidence="14">
    <location>
        <begin position="391"/>
        <end position="412"/>
    </location>
</feature>
<keyword evidence="9 13" id="KW-0041">Annexin</keyword>
<dbReference type="InterPro" id="IPR018502">
    <property type="entry name" value="Annexin_repeat"/>
</dbReference>
<dbReference type="FunFam" id="1.10.220.10:FF:000004">
    <property type="entry name" value="Annexin"/>
    <property type="match status" value="1"/>
</dbReference>
<keyword evidence="6 11" id="KW-0106">Calcium</keyword>
<dbReference type="GO" id="GO:0005634">
    <property type="term" value="C:nucleus"/>
    <property type="evidence" value="ECO:0007669"/>
    <property type="project" value="TreeGrafter"/>
</dbReference>
<keyword evidence="18" id="KW-1185">Reference proteome</keyword>
<dbReference type="PROSITE" id="PS00223">
    <property type="entry name" value="ANNEXIN_1"/>
    <property type="match status" value="2"/>
</dbReference>
<feature type="binding site" evidence="11">
    <location>
        <position position="264"/>
    </location>
    <ligand>
        <name>Ca(2+)</name>
        <dbReference type="ChEBI" id="CHEBI:29108"/>
    </ligand>
</feature>
<dbReference type="FunFam" id="1.10.220.10:FF:000002">
    <property type="entry name" value="Annexin"/>
    <property type="match status" value="1"/>
</dbReference>
<dbReference type="Pfam" id="PF00001">
    <property type="entry name" value="7tm_1"/>
    <property type="match status" value="1"/>
</dbReference>
<dbReference type="PROSITE" id="PS50262">
    <property type="entry name" value="G_PROTEIN_RECEP_F1_2"/>
    <property type="match status" value="1"/>
</dbReference>
<dbReference type="Pfam" id="PF00191">
    <property type="entry name" value="Annexin"/>
    <property type="match status" value="3"/>
</dbReference>
<feature type="domain" description="EGF-like" evidence="15">
    <location>
        <begin position="539"/>
        <end position="579"/>
    </location>
</feature>
<keyword evidence="10 13" id="KW-0111">Calcium/phospholipid-binding</keyword>
<dbReference type="InterPro" id="IPR037104">
    <property type="entry name" value="Annexin_sf"/>
</dbReference>
<evidence type="ECO:0000256" key="14">
    <source>
        <dbReference type="SAM" id="Phobius"/>
    </source>
</evidence>
<dbReference type="Gene3D" id="2.10.25.10">
    <property type="entry name" value="Laminin"/>
    <property type="match status" value="1"/>
</dbReference>
<dbReference type="InterPro" id="IPR018252">
    <property type="entry name" value="Annexin_repeat_CS"/>
</dbReference>
<comment type="similarity">
    <text evidence="2 13">Belongs to the annexin family.</text>
</comment>
<dbReference type="SUPFAM" id="SSF57196">
    <property type="entry name" value="EGF/Laminin"/>
    <property type="match status" value="1"/>
</dbReference>
<keyword evidence="12" id="KW-1015">Disulfide bond</keyword>
<feature type="transmembrane region" description="Helical" evidence="14">
    <location>
        <begin position="596"/>
        <end position="617"/>
    </location>
</feature>
<dbReference type="PANTHER" id="PTHR10502:SF102">
    <property type="entry name" value="ANNEXIN B11"/>
    <property type="match status" value="1"/>
</dbReference>
<evidence type="ECO:0000256" key="11">
    <source>
        <dbReference type="PIRSR" id="PIRSR609115-1"/>
    </source>
</evidence>
<evidence type="ECO:0000256" key="2">
    <source>
        <dbReference type="ARBA" id="ARBA00007831"/>
    </source>
</evidence>
<evidence type="ECO:0000256" key="7">
    <source>
        <dbReference type="ARBA" id="ARBA00022989"/>
    </source>
</evidence>
<dbReference type="SMART" id="SM00335">
    <property type="entry name" value="ANX"/>
    <property type="match status" value="4"/>
</dbReference>
<evidence type="ECO:0000256" key="5">
    <source>
        <dbReference type="ARBA" id="ARBA00022737"/>
    </source>
</evidence>
<sequence length="638" mass="72239">MAAKGVGRTSGTIHDFPDFDADQDAETLHKAMKGFGTDEDIILDILAQRSNNQRQQILRAYKTVIGKDLIDDLKSELSGKFESLVVALLLPPDRYDAKELYDALKGAGTSEDVLVEILASRNNAEIQQIVAAYKEDFDSNLEEDIDSDTSSYFQRVLISLVQGNRDEGEVDPSRAEDDAKALYEAGENAWGTDEERFIAILCSRSVPHLLAVFDEYQKINDIDLEDSIGSECSGNLQCVMSAIVKCVKNTPAYFAEKLYNAMKGAGTDDHTLMRVMVSRSEVDMVQIKAIYKEKYEETLHSSIETIAVVSCVLTMMCIAVERYEGIVHPLKMHHLNSRAYTMLGFVWAVAIIVGAPMLYVQQLEVKYDFLYDRHYVSCLERWDSLSLRQTYSTFILVALFLVPLTAMLLLYVRIVFELWVKKRVGDNSFLNTLNQREMSKITRKKKRAVVIMITIVVLFTICWAPFHVVHMLFEFNELEDEYDDVTINMIIAIVQAIGFFNSFNNPVVYTFMNEAFKNDCFSFLLCCTHRPYATGAGEPFADCSSSETGFCVHGACRRQVSTRIIFCMCSTGYVGARCQYFDLLVVFSEDPETRKILRFIMVPVLVTSMASTICLCIRFCRCYIYKREDGVCTDGNIA</sequence>
<keyword evidence="4 11" id="KW-0479">Metal-binding</keyword>
<dbReference type="SUPFAM" id="SSF47874">
    <property type="entry name" value="Annexin"/>
    <property type="match status" value="1"/>
</dbReference>
<protein>
    <recommendedName>
        <fullName evidence="13">Annexin</fullName>
    </recommendedName>
</protein>
<dbReference type="PROSITE" id="PS01186">
    <property type="entry name" value="EGF_2"/>
    <property type="match status" value="1"/>
</dbReference>
<reference evidence="17 18" key="1">
    <citation type="journal article" date="2018" name="Nat. Ecol. Evol.">
        <title>Shark genomes provide insights into elasmobranch evolution and the origin of vertebrates.</title>
        <authorList>
            <person name="Hara Y"/>
            <person name="Yamaguchi K"/>
            <person name="Onimaru K"/>
            <person name="Kadota M"/>
            <person name="Koyanagi M"/>
            <person name="Keeley SD"/>
            <person name="Tatsumi K"/>
            <person name="Tanaka K"/>
            <person name="Motone F"/>
            <person name="Kageyama Y"/>
            <person name="Nozu R"/>
            <person name="Adachi N"/>
            <person name="Nishimura O"/>
            <person name="Nakagawa R"/>
            <person name="Tanegashima C"/>
            <person name="Kiyatake I"/>
            <person name="Matsumoto R"/>
            <person name="Murakumo K"/>
            <person name="Nishida K"/>
            <person name="Terakita A"/>
            <person name="Kuratani S"/>
            <person name="Sato K"/>
            <person name="Hyodo S Kuraku.S."/>
        </authorList>
    </citation>
    <scope>NUCLEOTIDE SEQUENCE [LARGE SCALE GENOMIC DNA]</scope>
</reference>